<evidence type="ECO:0000313" key="3">
    <source>
        <dbReference type="EMBL" id="PRY69367.1"/>
    </source>
</evidence>
<gene>
    <name evidence="3" type="ORF">B0I08_10239</name>
</gene>
<keyword evidence="4" id="KW-1185">Reference proteome</keyword>
<feature type="transmembrane region" description="Helical" evidence="2">
    <location>
        <begin position="24"/>
        <end position="45"/>
    </location>
</feature>
<organism evidence="3 4">
    <name type="scientific">Glaciihabitans tibetensis</name>
    <dbReference type="NCBI Taxonomy" id="1266600"/>
    <lineage>
        <taxon>Bacteria</taxon>
        <taxon>Bacillati</taxon>
        <taxon>Actinomycetota</taxon>
        <taxon>Actinomycetes</taxon>
        <taxon>Micrococcales</taxon>
        <taxon>Microbacteriaceae</taxon>
        <taxon>Glaciihabitans</taxon>
    </lineage>
</organism>
<feature type="region of interest" description="Disordered" evidence="1">
    <location>
        <begin position="278"/>
        <end position="302"/>
    </location>
</feature>
<proteinExistence type="predicted"/>
<keyword evidence="2" id="KW-0812">Transmembrane</keyword>
<protein>
    <submittedName>
        <fullName evidence="3">Uncharacterized protein</fullName>
    </submittedName>
</protein>
<comment type="caution">
    <text evidence="3">The sequence shown here is derived from an EMBL/GenBank/DDBJ whole genome shotgun (WGS) entry which is preliminary data.</text>
</comment>
<evidence type="ECO:0000313" key="4">
    <source>
        <dbReference type="Proteomes" id="UP000237983"/>
    </source>
</evidence>
<sequence length="350" mass="38654">MTLFEYEAIETRSSGSQPPLRPRAGVLVLIALLAASATALGISVMPEVVLPELRPYAMSDDMSQIADQIGFTATGLDVFSDARPQLLDSDDFLEACVDPAEVASSEDWESIGCFDDYVYAHGQIAIFQPTDERLEAQTVVTTAHEFLHAAYARLTDDDRQALNALLAARWAEVPSDDVIREKLASSVGSWKGNRATEQFAYLGTEIAEPFDPELERYYSRYFLDRGAVVEFHLADQSLWDGLINEVDTIYDALVIQDDLNAAEDTRLEAERSQLDADQAAYDAQASEAGEGTDSRLSERRATLDQRDAQLAVEQAKLDAAQEEADQAWADLERRYDELDALDAASVPARE</sequence>
<dbReference type="RefSeq" id="WP_106210113.1">
    <property type="nucleotide sequence ID" value="NZ_PVTL01000002.1"/>
</dbReference>
<dbReference type="Proteomes" id="UP000237983">
    <property type="component" value="Unassembled WGS sequence"/>
</dbReference>
<evidence type="ECO:0000256" key="2">
    <source>
        <dbReference type="SAM" id="Phobius"/>
    </source>
</evidence>
<name>A0A2T0VGM1_9MICO</name>
<feature type="compositionally biased region" description="Basic and acidic residues" evidence="1">
    <location>
        <begin position="292"/>
        <end position="302"/>
    </location>
</feature>
<reference evidence="3 4" key="1">
    <citation type="submission" date="2018-03" db="EMBL/GenBank/DDBJ databases">
        <title>Genomic Encyclopedia of Type Strains, Phase III (KMG-III): the genomes of soil and plant-associated and newly described type strains.</title>
        <authorList>
            <person name="Whitman W."/>
        </authorList>
    </citation>
    <scope>NUCLEOTIDE SEQUENCE [LARGE SCALE GENOMIC DNA]</scope>
    <source>
        <strain evidence="3 4">CGMCC 1.12484</strain>
    </source>
</reference>
<dbReference type="OrthoDB" id="9787474at2"/>
<keyword evidence="2" id="KW-0472">Membrane</keyword>
<accession>A0A2T0VGM1</accession>
<dbReference type="AlphaFoldDB" id="A0A2T0VGM1"/>
<keyword evidence="2" id="KW-1133">Transmembrane helix</keyword>
<dbReference type="EMBL" id="PVTL01000002">
    <property type="protein sequence ID" value="PRY69367.1"/>
    <property type="molecule type" value="Genomic_DNA"/>
</dbReference>
<evidence type="ECO:0000256" key="1">
    <source>
        <dbReference type="SAM" id="MobiDB-lite"/>
    </source>
</evidence>